<evidence type="ECO:0000313" key="2">
    <source>
        <dbReference type="EMBL" id="CAL1174007.1"/>
    </source>
</evidence>
<keyword evidence="3" id="KW-1185">Reference proteome</keyword>
<sequence>MYLTGGELFTHVPVGNLVGCMKRFRESSFASVMQLFHFALWQLPELQDLRPRWIFDRQMMGGENGDGAVSAEGKVSHSYRSFLLVRLLQQLSEAKRHGLVAAELGVMGAHTSEILMQDVGFRRAQGCVGTYDIYIYMGAVQKPQKGF</sequence>
<protein>
    <submittedName>
        <fullName evidence="1">Uncharacterized protein</fullName>
    </submittedName>
</protein>
<reference evidence="1" key="1">
    <citation type="submission" date="2022-10" db="EMBL/GenBank/DDBJ databases">
        <authorList>
            <person name="Chen Y."/>
            <person name="Dougan E. K."/>
            <person name="Chan C."/>
            <person name="Rhodes N."/>
            <person name="Thang M."/>
        </authorList>
    </citation>
    <scope>NUCLEOTIDE SEQUENCE</scope>
</reference>
<dbReference type="EMBL" id="CAMXCT010006823">
    <property type="protein sequence ID" value="CAI4020632.1"/>
    <property type="molecule type" value="Genomic_DNA"/>
</dbReference>
<dbReference type="AlphaFoldDB" id="A0A9P1M582"/>
<accession>A0A9P1M582</accession>
<dbReference type="Proteomes" id="UP001152797">
    <property type="component" value="Unassembled WGS sequence"/>
</dbReference>
<proteinExistence type="predicted"/>
<dbReference type="EMBL" id="CAMXCT020006823">
    <property type="protein sequence ID" value="CAL1174007.1"/>
    <property type="molecule type" value="Genomic_DNA"/>
</dbReference>
<evidence type="ECO:0000313" key="1">
    <source>
        <dbReference type="EMBL" id="CAI4020632.1"/>
    </source>
</evidence>
<reference evidence="2" key="2">
    <citation type="submission" date="2024-04" db="EMBL/GenBank/DDBJ databases">
        <authorList>
            <person name="Chen Y."/>
            <person name="Shah S."/>
            <person name="Dougan E. K."/>
            <person name="Thang M."/>
            <person name="Chan C."/>
        </authorList>
    </citation>
    <scope>NUCLEOTIDE SEQUENCE [LARGE SCALE GENOMIC DNA]</scope>
</reference>
<name>A0A9P1M582_9DINO</name>
<dbReference type="EMBL" id="CAMXCT030006823">
    <property type="protein sequence ID" value="CAL4807944.1"/>
    <property type="molecule type" value="Genomic_DNA"/>
</dbReference>
<organism evidence="1">
    <name type="scientific">Cladocopium goreaui</name>
    <dbReference type="NCBI Taxonomy" id="2562237"/>
    <lineage>
        <taxon>Eukaryota</taxon>
        <taxon>Sar</taxon>
        <taxon>Alveolata</taxon>
        <taxon>Dinophyceae</taxon>
        <taxon>Suessiales</taxon>
        <taxon>Symbiodiniaceae</taxon>
        <taxon>Cladocopium</taxon>
    </lineage>
</organism>
<comment type="caution">
    <text evidence="1">The sequence shown here is derived from an EMBL/GenBank/DDBJ whole genome shotgun (WGS) entry which is preliminary data.</text>
</comment>
<evidence type="ECO:0000313" key="3">
    <source>
        <dbReference type="Proteomes" id="UP001152797"/>
    </source>
</evidence>
<gene>
    <name evidence="1" type="ORF">C1SCF055_LOCUS45033</name>
</gene>